<keyword evidence="13 20" id="KW-0406">Ion transport</keyword>
<dbReference type="InParanoid" id="A0A286XCX6"/>
<evidence type="ECO:0000256" key="3">
    <source>
        <dbReference type="ARBA" id="ARBA00007111"/>
    </source>
</evidence>
<feature type="transmembrane region" description="Helical" evidence="20">
    <location>
        <begin position="107"/>
        <end position="131"/>
    </location>
</feature>
<dbReference type="GO" id="GO:1990454">
    <property type="term" value="C:L-type voltage-gated calcium channel complex"/>
    <property type="evidence" value="ECO:0007669"/>
    <property type="project" value="TreeGrafter"/>
</dbReference>
<organism evidence="21 22">
    <name type="scientific">Cavia porcellus</name>
    <name type="common">Guinea pig</name>
    <dbReference type="NCBI Taxonomy" id="10141"/>
    <lineage>
        <taxon>Eukaryota</taxon>
        <taxon>Metazoa</taxon>
        <taxon>Chordata</taxon>
        <taxon>Craniata</taxon>
        <taxon>Vertebrata</taxon>
        <taxon>Euteleostomi</taxon>
        <taxon>Mammalia</taxon>
        <taxon>Eutheria</taxon>
        <taxon>Euarchontoglires</taxon>
        <taxon>Glires</taxon>
        <taxon>Rodentia</taxon>
        <taxon>Hystricomorpha</taxon>
        <taxon>Caviidae</taxon>
        <taxon>Cavia</taxon>
    </lineage>
</organism>
<dbReference type="InterPro" id="IPR008368">
    <property type="entry name" value="VDCC_gsu"/>
</dbReference>
<dbReference type="GO" id="GO:0005245">
    <property type="term" value="F:voltage-gated calcium channel activity"/>
    <property type="evidence" value="ECO:0007669"/>
    <property type="project" value="Ensembl"/>
</dbReference>
<dbReference type="GO" id="GO:0051649">
    <property type="term" value="P:establishment of localization in cell"/>
    <property type="evidence" value="ECO:0007669"/>
    <property type="project" value="Ensembl"/>
</dbReference>
<evidence type="ECO:0000256" key="7">
    <source>
        <dbReference type="ARBA" id="ARBA00022568"/>
    </source>
</evidence>
<evidence type="ECO:0000256" key="1">
    <source>
        <dbReference type="ARBA" id="ARBA00003367"/>
    </source>
</evidence>
<feature type="transmembrane region" description="Helical" evidence="20">
    <location>
        <begin position="180"/>
        <end position="204"/>
    </location>
</feature>
<evidence type="ECO:0000256" key="14">
    <source>
        <dbReference type="ARBA" id="ARBA00023136"/>
    </source>
</evidence>
<reference evidence="21" key="3">
    <citation type="submission" date="2025-09" db="UniProtKB">
        <authorList>
            <consortium name="Ensembl"/>
        </authorList>
    </citation>
    <scope>IDENTIFICATION</scope>
    <source>
        <strain evidence="21">2N</strain>
    </source>
</reference>
<dbReference type="FunFam" id="1.20.140.150:FF:000031">
    <property type="entry name" value="Voltage-dependent calcium channel gamma-1 subunit"/>
    <property type="match status" value="1"/>
</dbReference>
<evidence type="ECO:0000256" key="12">
    <source>
        <dbReference type="ARBA" id="ARBA00022989"/>
    </source>
</evidence>
<dbReference type="RefSeq" id="XP_003465986.1">
    <property type="nucleotide sequence ID" value="XM_003465938.3"/>
</dbReference>
<dbReference type="Gene3D" id="1.20.140.150">
    <property type="match status" value="1"/>
</dbReference>
<comment type="subunit">
    <text evidence="19 20">Component of a calcium channel complex consisting of a pore-forming alpha subunit (CACNA1S) and the ancillary subunits CACNB1 or CACNB2, CACNG1 and CACNA2D1. The channel complex contains alpha, beta, gamma and delta subunits in a 1:1:1:1 ratio, i.e. it contains either CACNB1 or CACNB2.</text>
</comment>
<evidence type="ECO:0000256" key="17">
    <source>
        <dbReference type="ARBA" id="ARBA00023303"/>
    </source>
</evidence>
<evidence type="ECO:0000256" key="19">
    <source>
        <dbReference type="ARBA" id="ARBA00046683"/>
    </source>
</evidence>
<comment type="subcellular location">
    <subcellularLocation>
        <location evidence="2">Cell membrane</location>
        <location evidence="2">Sarcolemma</location>
        <topology evidence="2">Multi-pass membrane protein</topology>
    </subcellularLocation>
    <subcellularLocation>
        <location evidence="20">Membrane</location>
        <topology evidence="20">Multi-pass membrane protein</topology>
    </subcellularLocation>
</comment>
<dbReference type="PRINTS" id="PR01601">
    <property type="entry name" value="VDCCGAMMA1"/>
</dbReference>
<keyword evidence="11 20" id="KW-0851">Voltage-gated channel</keyword>
<comment type="function">
    <text evidence="1 20">Regulatory subunit of the voltage-gated calcium channel that gives rise to L-type calcium currents in skeletal muscle. Regulates channel inactivation kinetics.</text>
</comment>
<dbReference type="FunCoup" id="A0A286XCX6">
    <property type="interactions" value="381"/>
</dbReference>
<dbReference type="Pfam" id="PF13903">
    <property type="entry name" value="Claudin_2"/>
    <property type="match status" value="1"/>
</dbReference>
<sequence>MSQTKSLKIRVTLFFILVGMVLAMVAVVTDHWAVLSPHMEQHNTTCEAAHFGLWRICTARIAVDARRDRSCKHLTLSGEKNCSYFRHFNPGESSEIFEFTTQKEYSISAAAIAIFCLGFIIVGTICALLSFGKKRDYLLRPASMFYAFAGLCILVSVEVMRQSVMRMIASTDTVWIEYFYSWSFACACAAFILLFLGGVALLLFSLPRMPQNPWESCMDAEPEH</sequence>
<reference evidence="21" key="2">
    <citation type="submission" date="2025-08" db="UniProtKB">
        <authorList>
            <consortium name="Ensembl"/>
        </authorList>
    </citation>
    <scope>IDENTIFICATION</scope>
    <source>
        <strain evidence="21">2N</strain>
    </source>
</reference>
<proteinExistence type="inferred from homology"/>
<evidence type="ECO:0000256" key="13">
    <source>
        <dbReference type="ARBA" id="ARBA00023065"/>
    </source>
</evidence>
<keyword evidence="9 20" id="KW-0812">Transmembrane</keyword>
<dbReference type="KEGG" id="cpoc:100720127"/>
<keyword evidence="5 20" id="KW-0813">Transport</keyword>
<accession>A0A286XCX6</accession>
<dbReference type="GO" id="GO:0005246">
    <property type="term" value="F:calcium channel regulator activity"/>
    <property type="evidence" value="ECO:0007669"/>
    <property type="project" value="TreeGrafter"/>
</dbReference>
<dbReference type="PRINTS" id="PR01792">
    <property type="entry name" value="VDCCGAMMA"/>
</dbReference>
<evidence type="ECO:0000256" key="11">
    <source>
        <dbReference type="ARBA" id="ARBA00022882"/>
    </source>
</evidence>
<dbReference type="PANTHER" id="PTHR15025:SF1">
    <property type="entry name" value="VOLTAGE-DEPENDENT CALCIUM CHANNEL GAMMA-1 SUBUNIT"/>
    <property type="match status" value="1"/>
</dbReference>
<dbReference type="GO" id="GO:0070296">
    <property type="term" value="P:sarcoplasmic reticulum calcium ion transport"/>
    <property type="evidence" value="ECO:0007669"/>
    <property type="project" value="Ensembl"/>
</dbReference>
<keyword evidence="12 20" id="KW-1133">Transmembrane helix</keyword>
<dbReference type="GO" id="GO:1902514">
    <property type="term" value="P:regulation of calcium ion transmembrane transport via high voltage-gated calcium channel"/>
    <property type="evidence" value="ECO:0007669"/>
    <property type="project" value="TreeGrafter"/>
</dbReference>
<dbReference type="OMA" id="KRIVMTD"/>
<dbReference type="InterPro" id="IPR004031">
    <property type="entry name" value="PMP22/EMP/MP20/Claudin"/>
</dbReference>
<evidence type="ECO:0000313" key="21">
    <source>
        <dbReference type="Ensembl" id="ENSCPOP00000023242.1"/>
    </source>
</evidence>
<name>A0A286XCX6_CAVPO</name>
<evidence type="ECO:0000256" key="20">
    <source>
        <dbReference type="RuleBase" id="RU363085"/>
    </source>
</evidence>
<dbReference type="PANTHER" id="PTHR15025">
    <property type="entry name" value="VOLTAGE-DEPENDENT CALCIUM CHANNEL GAMMA-1 SUBUNIT-RELATED"/>
    <property type="match status" value="1"/>
</dbReference>
<evidence type="ECO:0000256" key="10">
    <source>
        <dbReference type="ARBA" id="ARBA00022837"/>
    </source>
</evidence>
<keyword evidence="14 20" id="KW-0472">Membrane</keyword>
<comment type="similarity">
    <text evidence="3 20">Belongs to the PMP-22/EMP/MP20 family. CACNG subfamily.</text>
</comment>
<keyword evidence="16" id="KW-0325">Glycoprotein</keyword>
<keyword evidence="7 20" id="KW-0109">Calcium transport</keyword>
<dbReference type="AlphaFoldDB" id="A0A286XCX6"/>
<evidence type="ECO:0000313" key="22">
    <source>
        <dbReference type="Proteomes" id="UP000005447"/>
    </source>
</evidence>
<reference evidence="22" key="1">
    <citation type="journal article" date="2011" name="Nature">
        <title>A high-resolution map of human evolutionary constraint using 29 mammals.</title>
        <authorList>
            <person name="Lindblad-Toh K."/>
            <person name="Garber M."/>
            <person name="Zuk O."/>
            <person name="Lin M.F."/>
            <person name="Parker B.J."/>
            <person name="Washietl S."/>
            <person name="Kheradpour P."/>
            <person name="Ernst J."/>
            <person name="Jordan G."/>
            <person name="Mauceli E."/>
            <person name="Ward L.D."/>
            <person name="Lowe C.B."/>
            <person name="Holloway A.K."/>
            <person name="Clamp M."/>
            <person name="Gnerre S."/>
            <person name="Alfoldi J."/>
            <person name="Beal K."/>
            <person name="Chang J."/>
            <person name="Clawson H."/>
            <person name="Cuff J."/>
            <person name="Di Palma F."/>
            <person name="Fitzgerald S."/>
            <person name="Flicek P."/>
            <person name="Guttman M."/>
            <person name="Hubisz M.J."/>
            <person name="Jaffe D.B."/>
            <person name="Jungreis I."/>
            <person name="Kent W.J."/>
            <person name="Kostka D."/>
            <person name="Lara M."/>
            <person name="Martins A.L."/>
            <person name="Massingham T."/>
            <person name="Moltke I."/>
            <person name="Raney B.J."/>
            <person name="Rasmussen M.D."/>
            <person name="Robinson J."/>
            <person name="Stark A."/>
            <person name="Vilella A.J."/>
            <person name="Wen J."/>
            <person name="Xie X."/>
            <person name="Zody M.C."/>
            <person name="Baldwin J."/>
            <person name="Bloom T."/>
            <person name="Chin C.W."/>
            <person name="Heiman D."/>
            <person name="Nicol R."/>
            <person name="Nusbaum C."/>
            <person name="Young S."/>
            <person name="Wilkinson J."/>
            <person name="Worley K.C."/>
            <person name="Kovar C.L."/>
            <person name="Muzny D.M."/>
            <person name="Gibbs R.A."/>
            <person name="Cree A."/>
            <person name="Dihn H.H."/>
            <person name="Fowler G."/>
            <person name="Jhangiani S."/>
            <person name="Joshi V."/>
            <person name="Lee S."/>
            <person name="Lewis L.R."/>
            <person name="Nazareth L.V."/>
            <person name="Okwuonu G."/>
            <person name="Santibanez J."/>
            <person name="Warren W.C."/>
            <person name="Mardis E.R."/>
            <person name="Weinstock G.M."/>
            <person name="Wilson R.K."/>
            <person name="Delehaunty K."/>
            <person name="Dooling D."/>
            <person name="Fronik C."/>
            <person name="Fulton L."/>
            <person name="Fulton B."/>
            <person name="Graves T."/>
            <person name="Minx P."/>
            <person name="Sodergren E."/>
            <person name="Birney E."/>
            <person name="Margulies E.H."/>
            <person name="Herrero J."/>
            <person name="Green E.D."/>
            <person name="Haussler D."/>
            <person name="Siepel A."/>
            <person name="Goldman N."/>
            <person name="Pollard K.S."/>
            <person name="Pedersen J.S."/>
            <person name="Lander E.S."/>
            <person name="Kellis M."/>
        </authorList>
    </citation>
    <scope>NUCLEOTIDE SEQUENCE [LARGE SCALE GENOMIC DNA]</scope>
    <source>
        <strain evidence="22">2N</strain>
    </source>
</reference>
<evidence type="ECO:0000256" key="4">
    <source>
        <dbReference type="ARBA" id="ARBA00019950"/>
    </source>
</evidence>
<evidence type="ECO:0000256" key="9">
    <source>
        <dbReference type="ARBA" id="ARBA00022692"/>
    </source>
</evidence>
<keyword evidence="22" id="KW-1185">Reference proteome</keyword>
<dbReference type="Proteomes" id="UP000005447">
    <property type="component" value="Unassembled WGS sequence"/>
</dbReference>
<evidence type="ECO:0000256" key="6">
    <source>
        <dbReference type="ARBA" id="ARBA00022475"/>
    </source>
</evidence>
<evidence type="ECO:0000256" key="15">
    <source>
        <dbReference type="ARBA" id="ARBA00023157"/>
    </source>
</evidence>
<dbReference type="CTD" id="786"/>
<gene>
    <name evidence="21" type="primary">CACNG1</name>
</gene>
<feature type="transmembrane region" description="Helical" evidence="20">
    <location>
        <begin position="143"/>
        <end position="160"/>
    </location>
</feature>
<evidence type="ECO:0000256" key="18">
    <source>
        <dbReference type="ARBA" id="ARBA00029680"/>
    </source>
</evidence>
<dbReference type="InterPro" id="IPR005421">
    <property type="entry name" value="VDCC_g1su"/>
</dbReference>
<keyword evidence="8 20" id="KW-0107">Calcium channel</keyword>
<keyword evidence="15" id="KW-1015">Disulfide bond</keyword>
<dbReference type="GeneTree" id="ENSGT00390000007786"/>
<protein>
    <recommendedName>
        <fullName evidence="4 20">Voltage-dependent calcium channel gamma-1 subunit</fullName>
    </recommendedName>
    <alternativeName>
        <fullName evidence="18 20">Dihydropyridine-sensitive L-type, skeletal muscle calcium channel subunit gamma</fullName>
    </alternativeName>
</protein>
<evidence type="ECO:0000256" key="5">
    <source>
        <dbReference type="ARBA" id="ARBA00022448"/>
    </source>
</evidence>
<feature type="transmembrane region" description="Helical" evidence="20">
    <location>
        <begin position="12"/>
        <end position="34"/>
    </location>
</feature>
<dbReference type="EMBL" id="AAKN02045247">
    <property type="status" value="NOT_ANNOTATED_CDS"/>
    <property type="molecule type" value="Genomic_DNA"/>
</dbReference>
<dbReference type="Bgee" id="ENSCPOG00000030085">
    <property type="expression patterns" value="Expressed in zone of skin"/>
</dbReference>
<dbReference type="Ensembl" id="ENSCPOT00000046373.1">
    <property type="protein sequence ID" value="ENSCPOP00000023242.1"/>
    <property type="gene ID" value="ENSCPOG00000030085.1"/>
</dbReference>
<keyword evidence="17 20" id="KW-0407">Ion channel</keyword>
<evidence type="ECO:0000256" key="2">
    <source>
        <dbReference type="ARBA" id="ARBA00004415"/>
    </source>
</evidence>
<dbReference type="OrthoDB" id="9937541at2759"/>
<dbReference type="eggNOG" id="ENOG502QT5N">
    <property type="taxonomic scope" value="Eukaryota"/>
</dbReference>
<evidence type="ECO:0000256" key="8">
    <source>
        <dbReference type="ARBA" id="ARBA00022673"/>
    </source>
</evidence>
<dbReference type="GeneID" id="100720127"/>
<evidence type="ECO:0000256" key="16">
    <source>
        <dbReference type="ARBA" id="ARBA00023180"/>
    </source>
</evidence>
<keyword evidence="6" id="KW-1003">Cell membrane</keyword>
<dbReference type="STRING" id="10141.ENSCPOP00000023242"/>
<keyword evidence="10 20" id="KW-0106">Calcium</keyword>
<dbReference type="VEuPathDB" id="HostDB:ENSCPOG00000030085"/>